<dbReference type="InterPro" id="IPR012334">
    <property type="entry name" value="Pectin_lyas_fold"/>
</dbReference>
<feature type="signal peptide" evidence="1">
    <location>
        <begin position="1"/>
        <end position="24"/>
    </location>
</feature>
<dbReference type="Gene3D" id="3.40.50.1820">
    <property type="entry name" value="alpha/beta hydrolase"/>
    <property type="match status" value="1"/>
</dbReference>
<feature type="chain" id="PRO_5009520460" description="Periplasmic copper-binding protein NosD beta helix domain-containing protein" evidence="1">
    <location>
        <begin position="25"/>
        <end position="1059"/>
    </location>
</feature>
<evidence type="ECO:0000313" key="4">
    <source>
        <dbReference type="Proteomes" id="UP000177235"/>
    </source>
</evidence>
<dbReference type="InterPro" id="IPR011050">
    <property type="entry name" value="Pectin_lyase_fold/virulence"/>
</dbReference>
<dbReference type="EMBL" id="MFFF01000015">
    <property type="protein sequence ID" value="OGE99797.1"/>
    <property type="molecule type" value="Genomic_DNA"/>
</dbReference>
<evidence type="ECO:0000313" key="3">
    <source>
        <dbReference type="EMBL" id="OGE99797.1"/>
    </source>
</evidence>
<keyword evidence="1" id="KW-0732">Signal</keyword>
<name>A0A1F5QCE4_9BACT</name>
<dbReference type="Pfam" id="PF05048">
    <property type="entry name" value="NosD"/>
    <property type="match status" value="1"/>
</dbReference>
<dbReference type="NCBIfam" id="NF047446">
    <property type="entry name" value="barrel_OmpL47"/>
    <property type="match status" value="1"/>
</dbReference>
<reference evidence="3 4" key="1">
    <citation type="journal article" date="2016" name="Nat. Commun.">
        <title>Thousands of microbial genomes shed light on interconnected biogeochemical processes in an aquifer system.</title>
        <authorList>
            <person name="Anantharaman K."/>
            <person name="Brown C.T."/>
            <person name="Hug L.A."/>
            <person name="Sharon I."/>
            <person name="Castelle C.J."/>
            <person name="Probst A.J."/>
            <person name="Thomas B.C."/>
            <person name="Singh A."/>
            <person name="Wilkins M.J."/>
            <person name="Karaoz U."/>
            <person name="Brodie E.L."/>
            <person name="Williams K.H."/>
            <person name="Hubbard S.S."/>
            <person name="Banfield J.F."/>
        </authorList>
    </citation>
    <scope>NUCLEOTIDE SEQUENCE [LARGE SCALE GENOMIC DNA]</scope>
</reference>
<evidence type="ECO:0000259" key="2">
    <source>
        <dbReference type="Pfam" id="PF05048"/>
    </source>
</evidence>
<dbReference type="InterPro" id="IPR029058">
    <property type="entry name" value="AB_hydrolase_fold"/>
</dbReference>
<dbReference type="SUPFAM" id="SSF53474">
    <property type="entry name" value="alpha/beta-Hydrolases"/>
    <property type="match status" value="1"/>
</dbReference>
<proteinExistence type="predicted"/>
<dbReference type="InterPro" id="IPR006626">
    <property type="entry name" value="PbH1"/>
</dbReference>
<feature type="domain" description="Periplasmic copper-binding protein NosD beta helix" evidence="2">
    <location>
        <begin position="123"/>
        <end position="260"/>
    </location>
</feature>
<dbReference type="Proteomes" id="UP000177235">
    <property type="component" value="Unassembled WGS sequence"/>
</dbReference>
<dbReference type="InterPro" id="IPR058094">
    <property type="entry name" value="Ig-like_OmpL47-like"/>
</dbReference>
<evidence type="ECO:0000256" key="1">
    <source>
        <dbReference type="SAM" id="SignalP"/>
    </source>
</evidence>
<dbReference type="SMART" id="SM00710">
    <property type="entry name" value="PbH1"/>
    <property type="match status" value="3"/>
</dbReference>
<dbReference type="InterPro" id="IPR003386">
    <property type="entry name" value="LACT/PDAT_acylTrfase"/>
</dbReference>
<dbReference type="Gene3D" id="3.30.1920.20">
    <property type="match status" value="1"/>
</dbReference>
<protein>
    <recommendedName>
        <fullName evidence="2">Periplasmic copper-binding protein NosD beta helix domain-containing protein</fullName>
    </recommendedName>
</protein>
<dbReference type="SUPFAM" id="SSF51126">
    <property type="entry name" value="Pectin lyase-like"/>
    <property type="match status" value="1"/>
</dbReference>
<comment type="caution">
    <text evidence="3">The sequence shown here is derived from an EMBL/GenBank/DDBJ whole genome shotgun (WGS) entry which is preliminary data.</text>
</comment>
<dbReference type="Gene3D" id="2.160.20.10">
    <property type="entry name" value="Single-stranded right-handed beta-helix, Pectin lyase-like"/>
    <property type="match status" value="1"/>
</dbReference>
<organism evidence="3 4">
    <name type="scientific">Candidatus Doudnabacteria bacterium RIFCSPLOWO2_02_FULL_48_13</name>
    <dbReference type="NCBI Taxonomy" id="1817845"/>
    <lineage>
        <taxon>Bacteria</taxon>
        <taxon>Candidatus Doudnaibacteriota</taxon>
    </lineage>
</organism>
<accession>A0A1F5QCE4</accession>
<sequence>MALKFLIALTIAGGGFLFANSADAATIIPDRTVINEHITWTKANSPYVVSGLMLIQSGGKLVIEPGTVVKSHFGTRIANPGGILEAVGTLEEPIVFTSIADDTIAGDTNGDLSASAPNRDDWNGISLTGGTGSRLEHVQVRYAVNCINIDSPNVVVKNTTVQYCNNGIGTGASFQGTVEMNTAQFNSVGISGSHIKNIIFKNNTASDNVVGFFVEDFFGGGIILENNDITRNNFGIRTVGQGVTVVNNNIYENHILGALVFPDSSVLEASGNWWGDASGPLNVTGNPDGLGNGASDWINFEPWLTEPFGKQQPPSKTPVLIIPGIAGTELHKDNNLIWIDKTKLFFDVDDEFIAEDLSLDIYGDSLSSIVVGNAINDVRIRIPSLGIDTQLLDILKGLTQEIETNEFALNESYFLFPYDWRLDLDQTKILLNQKIEAIKSATGSDKVDIISHSTGGILAKNYIDEFGKESINKLIFIGVPHLGAPKAAKVILKGDRFSIPFLEPDAIRQIAKNSPALHQLTPNQIYFENFSGYISPYNLRGRTILDYDDTKQFLIDKGDNAFLQNNLENFFAKNLHNIDLSGIDVYNIAGCKTATQAAYRFGIGNRFISSIGYTSGDETVPLVSADYVNTPNKYYVLNPKHSEMPSWNGVRELITGILLDNPQLSENVRQDKNFCGFRGKTLIWRSPVAVHIYDALGNHSGPIEGGLENNIPGVDYESFDGEKFIFLSTDAGQVYSIEGFGESTGTFDLLISKNDNNTVTETKVFNDVVINDQSLVNLEISGSSSDDSIRLDINGTGVSEIITVEATLDSEQSEDFLSPTTTAVVTGIAGNNGWFKSDVSIELRSSDDNAGVLETLYSTDGINFNPYNNPVALSQEGIINLQYYSVDRAGNNEGIKTLEIKIDRTPPEFLVEFDPENGKFIFETTDNLDNDPSILCTTTSCTGNDQAGNSSKLDFKLRDGKIYHRLDLRSIKYNDYPSTDLYDNAFVVEFREKKDIPRDFDQIAVIKKQERARINYQKRKNQSIVTQKHFREKKIKEAFSGFKFLQLITKQGNLDTSIK</sequence>
<dbReference type="InterPro" id="IPR007742">
    <property type="entry name" value="NosD_dom"/>
</dbReference>
<dbReference type="AlphaFoldDB" id="A0A1F5QCE4"/>
<dbReference type="GO" id="GO:0008374">
    <property type="term" value="F:O-acyltransferase activity"/>
    <property type="evidence" value="ECO:0007669"/>
    <property type="project" value="InterPro"/>
</dbReference>
<dbReference type="Pfam" id="PF02450">
    <property type="entry name" value="LCAT"/>
    <property type="match status" value="1"/>
</dbReference>
<dbReference type="PANTHER" id="PTHR11440">
    <property type="entry name" value="LECITHIN-CHOLESTEROL ACYLTRANSFERASE-RELATED"/>
    <property type="match status" value="1"/>
</dbReference>
<dbReference type="GO" id="GO:0006629">
    <property type="term" value="P:lipid metabolic process"/>
    <property type="evidence" value="ECO:0007669"/>
    <property type="project" value="InterPro"/>
</dbReference>
<gene>
    <name evidence="3" type="ORF">A3J05_00810</name>
</gene>